<keyword evidence="4" id="KW-0378">Hydrolase</keyword>
<dbReference type="InterPro" id="IPR032675">
    <property type="entry name" value="LRR_dom_sf"/>
</dbReference>
<evidence type="ECO:0000256" key="2">
    <source>
        <dbReference type="ARBA" id="ARBA00022598"/>
    </source>
</evidence>
<dbReference type="InterPro" id="IPR015413">
    <property type="entry name" value="Methionyl/Leucyl_tRNA_Synth"/>
</dbReference>
<dbReference type="PROSITE" id="PS00893">
    <property type="entry name" value="NUDIX_BOX"/>
    <property type="match status" value="1"/>
</dbReference>
<organism evidence="10 11">
    <name type="scientific">Diversispora eburnea</name>
    <dbReference type="NCBI Taxonomy" id="1213867"/>
    <lineage>
        <taxon>Eukaryota</taxon>
        <taxon>Fungi</taxon>
        <taxon>Fungi incertae sedis</taxon>
        <taxon>Mucoromycota</taxon>
        <taxon>Glomeromycotina</taxon>
        <taxon>Glomeromycetes</taxon>
        <taxon>Diversisporales</taxon>
        <taxon>Diversisporaceae</taxon>
        <taxon>Diversispora</taxon>
    </lineage>
</organism>
<comment type="similarity">
    <text evidence="1">Belongs to the class-I aminoacyl-tRNA synthetase family.</text>
</comment>
<name>A0A9N9GD07_9GLOM</name>
<dbReference type="Gene3D" id="3.90.79.10">
    <property type="entry name" value="Nucleoside Triphosphate Pyrophosphohydrolase"/>
    <property type="match status" value="1"/>
</dbReference>
<dbReference type="Pfam" id="PF09334">
    <property type="entry name" value="tRNA-synt_1g"/>
    <property type="match status" value="1"/>
</dbReference>
<dbReference type="EMBL" id="CAJVPK010001789">
    <property type="protein sequence ID" value="CAG8598503.1"/>
    <property type="molecule type" value="Genomic_DNA"/>
</dbReference>
<dbReference type="InterPro" id="IPR014729">
    <property type="entry name" value="Rossmann-like_a/b/a_fold"/>
</dbReference>
<evidence type="ECO:0000256" key="4">
    <source>
        <dbReference type="ARBA" id="ARBA00022801"/>
    </source>
</evidence>
<dbReference type="InterPro" id="IPR001611">
    <property type="entry name" value="Leu-rich_rpt"/>
</dbReference>
<sequence length="524" mass="59742">MVLADVIARYKKSQGYQVYFQTGSDEHGEKIEKKANSLGISPQKLVDKNILLFKQLWKELGISEHIFYRTSSLAHKEKVQKVFIELLNKGDIYLGEYQGKYCVACEDYVSEGKTSGDNLCPAPNCQSELRKINEPAYFLRVSKYYHELIKHYSQNPDFLLPLSIKKELFENFLKNDIRNLWEKFFLPELSEKKKIDNAKEVACVAIQNKNNDFLLIYNKKFNNWQFPGGKVEPDESLEEAAKREIFEETNLVINNLEKFGSKDLKTPLTEVDVNGLSNLNEIVLVENQIKSLNVAGCSKLKTLNLHANLLTSTDFLKQLPNPDKLERLNLSRNNFQSTTLDVFSRFINLKFLELGTKKEKIEEGVYNRFYGSLKPLKNLTKLTFILCIAGTDVDSGLEYLSGFDEKRNHGLMLLDCQPLVPKAKEELHEKRAIGEVGDKIVRLESKLKLLQEAYQKFQQGKWEDLPDEPLPNGQNRENPPPNDPSKPKPENNPAGKKESNKGLGKTTVAAIAISVIVEMGIIGY</sequence>
<evidence type="ECO:0000256" key="8">
    <source>
        <dbReference type="SAM" id="MobiDB-lite"/>
    </source>
</evidence>
<dbReference type="InterPro" id="IPR015797">
    <property type="entry name" value="NUDIX_hydrolase-like_dom_sf"/>
</dbReference>
<evidence type="ECO:0000256" key="1">
    <source>
        <dbReference type="ARBA" id="ARBA00005594"/>
    </source>
</evidence>
<keyword evidence="6" id="KW-0648">Protein biosynthesis</keyword>
<dbReference type="PROSITE" id="PS51462">
    <property type="entry name" value="NUDIX"/>
    <property type="match status" value="1"/>
</dbReference>
<keyword evidence="11" id="KW-1185">Reference proteome</keyword>
<dbReference type="Gene3D" id="3.40.50.620">
    <property type="entry name" value="HUPs"/>
    <property type="match status" value="1"/>
</dbReference>
<dbReference type="GO" id="GO:0006431">
    <property type="term" value="P:methionyl-tRNA aminoacylation"/>
    <property type="evidence" value="ECO:0007669"/>
    <property type="project" value="TreeGrafter"/>
</dbReference>
<dbReference type="PRINTS" id="PR00502">
    <property type="entry name" value="NUDIXFAMILY"/>
</dbReference>
<evidence type="ECO:0000256" key="3">
    <source>
        <dbReference type="ARBA" id="ARBA00022741"/>
    </source>
</evidence>
<dbReference type="Pfam" id="PF00293">
    <property type="entry name" value="NUDIX"/>
    <property type="match status" value="1"/>
</dbReference>
<evidence type="ECO:0000256" key="6">
    <source>
        <dbReference type="ARBA" id="ARBA00022917"/>
    </source>
</evidence>
<dbReference type="InterPro" id="IPR000086">
    <property type="entry name" value="NUDIX_hydrolase_dom"/>
</dbReference>
<dbReference type="InterPro" id="IPR020084">
    <property type="entry name" value="NUDIX_hydrolase_CS"/>
</dbReference>
<dbReference type="AlphaFoldDB" id="A0A9N9GD07"/>
<keyword evidence="3" id="KW-0547">Nucleotide-binding</keyword>
<dbReference type="Gene3D" id="3.80.10.10">
    <property type="entry name" value="Ribonuclease Inhibitor"/>
    <property type="match status" value="1"/>
</dbReference>
<dbReference type="CDD" id="cd02883">
    <property type="entry name" value="NUDIX_Hydrolase"/>
    <property type="match status" value="1"/>
</dbReference>
<evidence type="ECO:0000313" key="10">
    <source>
        <dbReference type="EMBL" id="CAG8598503.1"/>
    </source>
</evidence>
<dbReference type="PANTHER" id="PTHR43326">
    <property type="entry name" value="METHIONYL-TRNA SYNTHETASE"/>
    <property type="match status" value="1"/>
</dbReference>
<feature type="domain" description="Nudix hydrolase" evidence="9">
    <location>
        <begin position="196"/>
        <end position="326"/>
    </location>
</feature>
<evidence type="ECO:0000313" key="11">
    <source>
        <dbReference type="Proteomes" id="UP000789706"/>
    </source>
</evidence>
<keyword evidence="2" id="KW-0436">Ligase</keyword>
<keyword evidence="7" id="KW-0030">Aminoacyl-tRNA synthetase</keyword>
<dbReference type="GO" id="GO:0016787">
    <property type="term" value="F:hydrolase activity"/>
    <property type="evidence" value="ECO:0007669"/>
    <property type="project" value="UniProtKB-KW"/>
</dbReference>
<evidence type="ECO:0000259" key="9">
    <source>
        <dbReference type="PROSITE" id="PS51462"/>
    </source>
</evidence>
<feature type="region of interest" description="Disordered" evidence="8">
    <location>
        <begin position="461"/>
        <end position="503"/>
    </location>
</feature>
<protein>
    <submittedName>
        <fullName evidence="10">1838_t:CDS:1</fullName>
    </submittedName>
</protein>
<proteinExistence type="inferred from homology"/>
<dbReference type="InterPro" id="IPR023457">
    <property type="entry name" value="Met-tRNA_synth_2"/>
</dbReference>
<accession>A0A9N9GD07</accession>
<dbReference type="Proteomes" id="UP000789706">
    <property type="component" value="Unassembled WGS sequence"/>
</dbReference>
<evidence type="ECO:0000256" key="7">
    <source>
        <dbReference type="ARBA" id="ARBA00023146"/>
    </source>
</evidence>
<dbReference type="PROSITE" id="PS51450">
    <property type="entry name" value="LRR"/>
    <property type="match status" value="1"/>
</dbReference>
<dbReference type="InterPro" id="IPR020476">
    <property type="entry name" value="Nudix_hydrolase"/>
</dbReference>
<dbReference type="Gene3D" id="2.170.220.10">
    <property type="match status" value="1"/>
</dbReference>
<dbReference type="GO" id="GO:0005524">
    <property type="term" value="F:ATP binding"/>
    <property type="evidence" value="ECO:0007669"/>
    <property type="project" value="UniProtKB-KW"/>
</dbReference>
<feature type="non-terminal residue" evidence="10">
    <location>
        <position position="1"/>
    </location>
</feature>
<dbReference type="SUPFAM" id="SSF55811">
    <property type="entry name" value="Nudix"/>
    <property type="match status" value="1"/>
</dbReference>
<comment type="caution">
    <text evidence="10">The sequence shown here is derived from an EMBL/GenBank/DDBJ whole genome shotgun (WGS) entry which is preliminary data.</text>
</comment>
<evidence type="ECO:0000256" key="5">
    <source>
        <dbReference type="ARBA" id="ARBA00022840"/>
    </source>
</evidence>
<dbReference type="OrthoDB" id="447842at2759"/>
<dbReference type="PANTHER" id="PTHR43326:SF1">
    <property type="entry name" value="METHIONINE--TRNA LIGASE, MITOCHONDRIAL"/>
    <property type="match status" value="1"/>
</dbReference>
<dbReference type="SUPFAM" id="SSF52374">
    <property type="entry name" value="Nucleotidylyl transferase"/>
    <property type="match status" value="1"/>
</dbReference>
<reference evidence="10" key="1">
    <citation type="submission" date="2021-06" db="EMBL/GenBank/DDBJ databases">
        <authorList>
            <person name="Kallberg Y."/>
            <person name="Tangrot J."/>
            <person name="Rosling A."/>
        </authorList>
    </citation>
    <scope>NUCLEOTIDE SEQUENCE</scope>
    <source>
        <strain evidence="10">AZ414A</strain>
    </source>
</reference>
<keyword evidence="5" id="KW-0067">ATP-binding</keyword>
<gene>
    <name evidence="10" type="ORF">DEBURN_LOCUS9406</name>
</gene>
<dbReference type="SUPFAM" id="SSF52047">
    <property type="entry name" value="RNI-like"/>
    <property type="match status" value="1"/>
</dbReference>
<dbReference type="GO" id="GO:0004825">
    <property type="term" value="F:methionine-tRNA ligase activity"/>
    <property type="evidence" value="ECO:0007669"/>
    <property type="project" value="InterPro"/>
</dbReference>
<feature type="compositionally biased region" description="Basic and acidic residues" evidence="8">
    <location>
        <begin position="485"/>
        <end position="500"/>
    </location>
</feature>